<name>A0A9W6C567_9FIRM</name>
<feature type="transmembrane region" description="Helical" evidence="6">
    <location>
        <begin position="230"/>
        <end position="251"/>
    </location>
</feature>
<feature type="transmembrane region" description="Helical" evidence="6">
    <location>
        <begin position="291"/>
        <end position="312"/>
    </location>
</feature>
<dbReference type="PANTHER" id="PTHR23530:SF1">
    <property type="entry name" value="PERMEASE, MAJOR FACILITATOR SUPERFAMILY-RELATED"/>
    <property type="match status" value="1"/>
</dbReference>
<dbReference type="RefSeq" id="WP_171027844.1">
    <property type="nucleotide sequence ID" value="NZ_BSBO01000011.1"/>
</dbReference>
<keyword evidence="4 6" id="KW-1133">Transmembrane helix</keyword>
<feature type="transmembrane region" description="Helical" evidence="6">
    <location>
        <begin position="263"/>
        <end position="284"/>
    </location>
</feature>
<feature type="transmembrane region" description="Helical" evidence="6">
    <location>
        <begin position="21"/>
        <end position="45"/>
    </location>
</feature>
<evidence type="ECO:0000256" key="5">
    <source>
        <dbReference type="ARBA" id="ARBA00023136"/>
    </source>
</evidence>
<evidence type="ECO:0000256" key="4">
    <source>
        <dbReference type="ARBA" id="ARBA00022989"/>
    </source>
</evidence>
<keyword evidence="5 6" id="KW-0472">Membrane</keyword>
<dbReference type="Pfam" id="PF07690">
    <property type="entry name" value="MFS_1"/>
    <property type="match status" value="1"/>
</dbReference>
<keyword evidence="3 6" id="KW-0812">Transmembrane</keyword>
<dbReference type="InterPro" id="IPR053160">
    <property type="entry name" value="MFS_DHA3_Transporter"/>
</dbReference>
<comment type="subcellular location">
    <subcellularLocation>
        <location evidence="1">Cell membrane</location>
        <topology evidence="1">Multi-pass membrane protein</topology>
    </subcellularLocation>
</comment>
<dbReference type="GO" id="GO:0022857">
    <property type="term" value="F:transmembrane transporter activity"/>
    <property type="evidence" value="ECO:0007669"/>
    <property type="project" value="InterPro"/>
</dbReference>
<keyword evidence="2" id="KW-0813">Transport</keyword>
<accession>A0A9W6C567</accession>
<protein>
    <recommendedName>
        <fullName evidence="7">Major facilitator superfamily (MFS) profile domain-containing protein</fullName>
    </recommendedName>
</protein>
<dbReference type="EMBL" id="BSBO01000011">
    <property type="protein sequence ID" value="GLG04128.1"/>
    <property type="molecule type" value="Genomic_DNA"/>
</dbReference>
<evidence type="ECO:0000259" key="7">
    <source>
        <dbReference type="PROSITE" id="PS50850"/>
    </source>
</evidence>
<comment type="caution">
    <text evidence="8">The sequence shown here is derived from an EMBL/GenBank/DDBJ whole genome shotgun (WGS) entry which is preliminary data.</text>
</comment>
<feature type="transmembrane region" description="Helical" evidence="6">
    <location>
        <begin position="171"/>
        <end position="191"/>
    </location>
</feature>
<evidence type="ECO:0000256" key="1">
    <source>
        <dbReference type="ARBA" id="ARBA00004651"/>
    </source>
</evidence>
<dbReference type="InterPro" id="IPR011701">
    <property type="entry name" value="MFS"/>
</dbReference>
<dbReference type="GO" id="GO:0005886">
    <property type="term" value="C:plasma membrane"/>
    <property type="evidence" value="ECO:0007669"/>
    <property type="project" value="UniProtKB-SubCell"/>
</dbReference>
<feature type="transmembrane region" description="Helical" evidence="6">
    <location>
        <begin position="318"/>
        <end position="335"/>
    </location>
</feature>
<feature type="transmembrane region" description="Helical" evidence="6">
    <location>
        <begin position="80"/>
        <end position="101"/>
    </location>
</feature>
<sequence>MRKGSMIDASESVRRKKVRRTFLLLNCLFEFYAGITGATFVLFLYSKGLNTMEANLVVAMSLIVSFFMEIPTGALADSIGYVRTTVLSGILMAVTNVLFFFCDTMPVFLAAQISLGIACAFESGTLDAWVIDNTSTEESRTVFILKNKGISVMMILSGLLGGLVADFYLEGIFLLAFVAAVIYIGISLVVMPKVETVRKTRTQRQISEAASGVKKVIKESVQYCMKDKNVWNVILFNSILTFAFSPVFVFWSPVLHSFERVNYTVIGLAWVLMRAAMLAGNAVLERRKERSFSALAVISAVCGISVFALAYLHTFWNLLFGILLFEFFLGIIYPLKETVLNAGISHENRATVLSFHSMIVSIFNYVSMLVMGKIAEIWSIETTWKMSGLLLVIAGIVTVIKKREKLLS</sequence>
<dbReference type="PROSITE" id="PS50850">
    <property type="entry name" value="MFS"/>
    <property type="match status" value="1"/>
</dbReference>
<dbReference type="Gene3D" id="1.20.1250.20">
    <property type="entry name" value="MFS general substrate transporter like domains"/>
    <property type="match status" value="1"/>
</dbReference>
<dbReference type="PANTHER" id="PTHR23530">
    <property type="entry name" value="TRANSPORT PROTEIN-RELATED"/>
    <property type="match status" value="1"/>
</dbReference>
<gene>
    <name evidence="8" type="ORF">Selli1_13020</name>
</gene>
<dbReference type="InterPro" id="IPR020846">
    <property type="entry name" value="MFS_dom"/>
</dbReference>
<feature type="transmembrane region" description="Helical" evidence="6">
    <location>
        <begin position="143"/>
        <end position="165"/>
    </location>
</feature>
<dbReference type="SUPFAM" id="SSF103473">
    <property type="entry name" value="MFS general substrate transporter"/>
    <property type="match status" value="1"/>
</dbReference>
<dbReference type="AlphaFoldDB" id="A0A9W6C567"/>
<evidence type="ECO:0000256" key="6">
    <source>
        <dbReference type="SAM" id="Phobius"/>
    </source>
</evidence>
<feature type="domain" description="Major facilitator superfamily (MFS) profile" evidence="7">
    <location>
        <begin position="18"/>
        <end position="406"/>
    </location>
</feature>
<reference evidence="8 9" key="1">
    <citation type="journal article" date="2023" name="Int. J. Syst. Evol. Microbiol.">
        <title>Sellimonas catena sp. nov., isolated from human faeces.</title>
        <authorList>
            <person name="Hisatomi A."/>
            <person name="Ohkuma M."/>
            <person name="Sakamoto M."/>
        </authorList>
    </citation>
    <scope>NUCLEOTIDE SEQUENCE [LARGE SCALE GENOMIC DNA]</scope>
    <source>
        <strain evidence="8 9">12EGH17</strain>
    </source>
</reference>
<evidence type="ECO:0000256" key="2">
    <source>
        <dbReference type="ARBA" id="ARBA00022448"/>
    </source>
</evidence>
<feature type="transmembrane region" description="Helical" evidence="6">
    <location>
        <begin position="350"/>
        <end position="371"/>
    </location>
</feature>
<evidence type="ECO:0000256" key="3">
    <source>
        <dbReference type="ARBA" id="ARBA00022692"/>
    </source>
</evidence>
<dbReference type="InterPro" id="IPR036259">
    <property type="entry name" value="MFS_trans_sf"/>
</dbReference>
<evidence type="ECO:0000313" key="8">
    <source>
        <dbReference type="EMBL" id="GLG04128.1"/>
    </source>
</evidence>
<proteinExistence type="predicted"/>
<organism evidence="8 9">
    <name type="scientific">Sellimonas catena</name>
    <dbReference type="NCBI Taxonomy" id="2994035"/>
    <lineage>
        <taxon>Bacteria</taxon>
        <taxon>Bacillati</taxon>
        <taxon>Bacillota</taxon>
        <taxon>Clostridia</taxon>
        <taxon>Lachnospirales</taxon>
        <taxon>Lachnospiraceae</taxon>
        <taxon>Sellimonas</taxon>
    </lineage>
</organism>
<feature type="transmembrane region" description="Helical" evidence="6">
    <location>
        <begin position="383"/>
        <end position="400"/>
    </location>
</feature>
<keyword evidence="9" id="KW-1185">Reference proteome</keyword>
<evidence type="ECO:0000313" key="9">
    <source>
        <dbReference type="Proteomes" id="UP001145145"/>
    </source>
</evidence>
<dbReference type="Proteomes" id="UP001145145">
    <property type="component" value="Unassembled WGS sequence"/>
</dbReference>